<keyword evidence="4" id="KW-0732">Signal</keyword>
<dbReference type="GO" id="GO:0016491">
    <property type="term" value="F:oxidoreductase activity"/>
    <property type="evidence" value="ECO:0007669"/>
    <property type="project" value="InterPro"/>
</dbReference>
<dbReference type="VEuPathDB" id="FungiDB:AMAG_05032"/>
<feature type="domain" description="Tyrosinase copper-binding" evidence="5">
    <location>
        <begin position="162"/>
        <end position="179"/>
    </location>
</feature>
<evidence type="ECO:0000256" key="2">
    <source>
        <dbReference type="ARBA" id="ARBA00023008"/>
    </source>
</evidence>
<dbReference type="Proteomes" id="UP000054350">
    <property type="component" value="Unassembled WGS sequence"/>
</dbReference>
<reference evidence="8" key="2">
    <citation type="submission" date="2009-11" db="EMBL/GenBank/DDBJ databases">
        <title>The Genome Sequence of Allomyces macrogynus strain ATCC 38327.</title>
        <authorList>
            <consortium name="The Broad Institute Genome Sequencing Platform"/>
            <person name="Russ C."/>
            <person name="Cuomo C."/>
            <person name="Shea T."/>
            <person name="Young S.K."/>
            <person name="Zeng Q."/>
            <person name="Koehrsen M."/>
            <person name="Haas B."/>
            <person name="Borodovsky M."/>
            <person name="Guigo R."/>
            <person name="Alvarado L."/>
            <person name="Berlin A."/>
            <person name="Borenstein D."/>
            <person name="Chen Z."/>
            <person name="Engels R."/>
            <person name="Freedman E."/>
            <person name="Gellesch M."/>
            <person name="Goldberg J."/>
            <person name="Griggs A."/>
            <person name="Gujja S."/>
            <person name="Heiman D."/>
            <person name="Hepburn T."/>
            <person name="Howarth C."/>
            <person name="Jen D."/>
            <person name="Larson L."/>
            <person name="Lewis B."/>
            <person name="Mehta T."/>
            <person name="Park D."/>
            <person name="Pearson M."/>
            <person name="Roberts A."/>
            <person name="Saif S."/>
            <person name="Shenoy N."/>
            <person name="Sisk P."/>
            <person name="Stolte C."/>
            <person name="Sykes S."/>
            <person name="Walk T."/>
            <person name="White J."/>
            <person name="Yandava C."/>
            <person name="Burger G."/>
            <person name="Gray M.W."/>
            <person name="Holland P.W.H."/>
            <person name="King N."/>
            <person name="Lang F.B.F."/>
            <person name="Roger A.J."/>
            <person name="Ruiz-Trillo I."/>
            <person name="Lander E."/>
            <person name="Nusbaum C."/>
        </authorList>
    </citation>
    <scope>NUCLEOTIDE SEQUENCE [LARGE SCALE GENOMIC DNA]</scope>
    <source>
        <strain evidence="8">ATCC 38327</strain>
    </source>
</reference>
<feature type="chain" id="PRO_5005547864" description="Tyrosinase copper-binding domain-containing protein" evidence="4">
    <location>
        <begin position="29"/>
        <end position="474"/>
    </location>
</feature>
<evidence type="ECO:0000259" key="6">
    <source>
        <dbReference type="PROSITE" id="PS00498"/>
    </source>
</evidence>
<evidence type="ECO:0000313" key="7">
    <source>
        <dbReference type="EMBL" id="KNE58223.1"/>
    </source>
</evidence>
<dbReference type="AlphaFoldDB" id="A0A0L0S6J0"/>
<gene>
    <name evidence="7" type="ORF">AMAG_05032</name>
</gene>
<name>A0A0L0S6J0_ALLM3</name>
<dbReference type="eggNOG" id="ENOG502S8BM">
    <property type="taxonomic scope" value="Eukaryota"/>
</dbReference>
<dbReference type="EMBL" id="GG745332">
    <property type="protein sequence ID" value="KNE58223.1"/>
    <property type="molecule type" value="Genomic_DNA"/>
</dbReference>
<dbReference type="OrthoDB" id="6132182at2759"/>
<dbReference type="PRINTS" id="PR00092">
    <property type="entry name" value="TYROSINASE"/>
</dbReference>
<dbReference type="PANTHER" id="PTHR11474">
    <property type="entry name" value="TYROSINASE FAMILY MEMBER"/>
    <property type="match status" value="1"/>
</dbReference>
<dbReference type="Pfam" id="PF00264">
    <property type="entry name" value="Tyrosinase"/>
    <property type="match status" value="1"/>
</dbReference>
<reference evidence="7 8" key="1">
    <citation type="submission" date="2009-11" db="EMBL/GenBank/DDBJ databases">
        <title>Annotation of Allomyces macrogynus ATCC 38327.</title>
        <authorList>
            <consortium name="The Broad Institute Genome Sequencing Platform"/>
            <person name="Russ C."/>
            <person name="Cuomo C."/>
            <person name="Burger G."/>
            <person name="Gray M.W."/>
            <person name="Holland P.W.H."/>
            <person name="King N."/>
            <person name="Lang F.B.F."/>
            <person name="Roger A.J."/>
            <person name="Ruiz-Trillo I."/>
            <person name="Young S.K."/>
            <person name="Zeng Q."/>
            <person name="Gargeya S."/>
            <person name="Fitzgerald M."/>
            <person name="Haas B."/>
            <person name="Abouelleil A."/>
            <person name="Alvarado L."/>
            <person name="Arachchi H.M."/>
            <person name="Berlin A."/>
            <person name="Chapman S.B."/>
            <person name="Gearin G."/>
            <person name="Goldberg J."/>
            <person name="Griggs A."/>
            <person name="Gujja S."/>
            <person name="Hansen M."/>
            <person name="Heiman D."/>
            <person name="Howarth C."/>
            <person name="Larimer J."/>
            <person name="Lui A."/>
            <person name="MacDonald P.J.P."/>
            <person name="McCowen C."/>
            <person name="Montmayeur A."/>
            <person name="Murphy C."/>
            <person name="Neiman D."/>
            <person name="Pearson M."/>
            <person name="Priest M."/>
            <person name="Roberts A."/>
            <person name="Saif S."/>
            <person name="Shea T."/>
            <person name="Sisk P."/>
            <person name="Stolte C."/>
            <person name="Sykes S."/>
            <person name="Wortman J."/>
            <person name="Nusbaum C."/>
            <person name="Birren B."/>
        </authorList>
    </citation>
    <scope>NUCLEOTIDE SEQUENCE [LARGE SCALE GENOMIC DNA]</scope>
    <source>
        <strain evidence="7 8">ATCC 38327</strain>
    </source>
</reference>
<dbReference type="InterPro" id="IPR008922">
    <property type="entry name" value="Di-copper_centre_dom_sf"/>
</dbReference>
<dbReference type="InterPro" id="IPR050316">
    <property type="entry name" value="Tyrosinase/Hemocyanin"/>
</dbReference>
<keyword evidence="1" id="KW-0479">Metal-binding</keyword>
<feature type="compositionally biased region" description="Low complexity" evidence="3">
    <location>
        <begin position="45"/>
        <end position="90"/>
    </location>
</feature>
<dbReference type="PROSITE" id="PS00498">
    <property type="entry name" value="TYROSINASE_2"/>
    <property type="match status" value="1"/>
</dbReference>
<organism evidence="7 8">
    <name type="scientific">Allomyces macrogynus (strain ATCC 38327)</name>
    <name type="common">Allomyces javanicus var. macrogynus</name>
    <dbReference type="NCBI Taxonomy" id="578462"/>
    <lineage>
        <taxon>Eukaryota</taxon>
        <taxon>Fungi</taxon>
        <taxon>Fungi incertae sedis</taxon>
        <taxon>Blastocladiomycota</taxon>
        <taxon>Blastocladiomycetes</taxon>
        <taxon>Blastocladiales</taxon>
        <taxon>Blastocladiaceae</taxon>
        <taxon>Allomyces</taxon>
    </lineage>
</organism>
<dbReference type="InterPro" id="IPR002227">
    <property type="entry name" value="Tyrosinase_Cu-bd"/>
</dbReference>
<evidence type="ECO:0000259" key="5">
    <source>
        <dbReference type="PROSITE" id="PS00497"/>
    </source>
</evidence>
<protein>
    <recommendedName>
        <fullName evidence="5 6">Tyrosinase copper-binding domain-containing protein</fullName>
    </recommendedName>
</protein>
<evidence type="ECO:0000256" key="3">
    <source>
        <dbReference type="SAM" id="MobiDB-lite"/>
    </source>
</evidence>
<proteinExistence type="predicted"/>
<evidence type="ECO:0000256" key="1">
    <source>
        <dbReference type="ARBA" id="ARBA00022723"/>
    </source>
</evidence>
<dbReference type="Gene3D" id="1.10.1280.10">
    <property type="entry name" value="Di-copper center containing domain from catechol oxidase"/>
    <property type="match status" value="1"/>
</dbReference>
<sequence>MARHPPRLTTFLAAALLIMLVVASSAQAAPQVAAIPGKEAAPTTTASLSATATPAPTAADPKPTNPAATAAPPAATSSAAPAPKPTSAPSNNNGPLPASALAKPVRGSCARRCVRKEVSAATPDEWSRYVAAIKKLNQGQGQGTTPYELLVQEHYDYASTSHGVDAFLPWHRYYLARLEQSLQKIDPNVCLLYWDWSRTSQNYKSHPVFSGTYMGSARPGCIPDGPFANWNTKQSGGKCVQREFNSATLAATQFIAGLMRESPKYTDFRTRYEAQCHAGPHVAVGGSMAVMSSPADPIFFLHHTFVDKAWADYTDLMNGGKYPEPNFAPAPWGVPASQLEKIQDWCYTYDSSPLQAETNVQKPSAIPDKFLEMNFKNVDQKVLAAIKNDTASVLGAVQDKIARNETADLVIPKRNVTEELKAIATTTALPSATETSTSTSEAAASSSSGMVAVSHGDASVVALVVGAVAVMLAL</sequence>
<dbReference type="PROSITE" id="PS00497">
    <property type="entry name" value="TYROSINASE_1"/>
    <property type="match status" value="1"/>
</dbReference>
<feature type="region of interest" description="Disordered" evidence="3">
    <location>
        <begin position="45"/>
        <end position="100"/>
    </location>
</feature>
<dbReference type="GO" id="GO:0046872">
    <property type="term" value="F:metal ion binding"/>
    <property type="evidence" value="ECO:0007669"/>
    <property type="project" value="UniProtKB-KW"/>
</dbReference>
<feature type="signal peptide" evidence="4">
    <location>
        <begin position="1"/>
        <end position="28"/>
    </location>
</feature>
<dbReference type="PANTHER" id="PTHR11474:SF126">
    <property type="entry name" value="TYROSINASE-LIKE PROTEIN TYR-1-RELATED"/>
    <property type="match status" value="1"/>
</dbReference>
<keyword evidence="8" id="KW-1185">Reference proteome</keyword>
<dbReference type="SUPFAM" id="SSF48056">
    <property type="entry name" value="Di-copper centre-containing domain"/>
    <property type="match status" value="1"/>
</dbReference>
<evidence type="ECO:0000313" key="8">
    <source>
        <dbReference type="Proteomes" id="UP000054350"/>
    </source>
</evidence>
<evidence type="ECO:0000256" key="4">
    <source>
        <dbReference type="SAM" id="SignalP"/>
    </source>
</evidence>
<keyword evidence="2" id="KW-0186">Copper</keyword>
<feature type="domain" description="Tyrosinase copper-binding" evidence="6">
    <location>
        <begin position="296"/>
        <end position="307"/>
    </location>
</feature>
<accession>A0A0L0S6J0</accession>
<dbReference type="STRING" id="578462.A0A0L0S6J0"/>